<accession>A0AAW1PHE0</accession>
<reference evidence="1 2" key="1">
    <citation type="journal article" date="2024" name="Nat. Commun.">
        <title>Phylogenomics reveals the evolutionary origins of lichenization in chlorophyte algae.</title>
        <authorList>
            <person name="Puginier C."/>
            <person name="Libourel C."/>
            <person name="Otte J."/>
            <person name="Skaloud P."/>
            <person name="Haon M."/>
            <person name="Grisel S."/>
            <person name="Petersen M."/>
            <person name="Berrin J.G."/>
            <person name="Delaux P.M."/>
            <person name="Dal Grande F."/>
            <person name="Keller J."/>
        </authorList>
    </citation>
    <scope>NUCLEOTIDE SEQUENCE [LARGE SCALE GENOMIC DNA]</scope>
    <source>
        <strain evidence="1 2">SAG 2043</strain>
    </source>
</reference>
<dbReference type="AlphaFoldDB" id="A0AAW1PHE0"/>
<sequence>MFRISDSVPSDAVVQADGLRYRAYSSECPKDLSIGLDVVQKFRDGVSELERFAGDSTLQEWTGEPLLICEDMLQDPTAAAFRMAEVQGMTERAAQFDDAHGHTVKKARVV</sequence>
<evidence type="ECO:0000313" key="1">
    <source>
        <dbReference type="EMBL" id="KAK9807898.1"/>
    </source>
</evidence>
<gene>
    <name evidence="1" type="ORF">WJX72_012461</name>
</gene>
<comment type="caution">
    <text evidence="1">The sequence shown here is derived from an EMBL/GenBank/DDBJ whole genome shotgun (WGS) entry which is preliminary data.</text>
</comment>
<protein>
    <submittedName>
        <fullName evidence="1">Uncharacterized protein</fullName>
    </submittedName>
</protein>
<proteinExistence type="predicted"/>
<evidence type="ECO:0000313" key="2">
    <source>
        <dbReference type="Proteomes" id="UP001489004"/>
    </source>
</evidence>
<name>A0AAW1PHE0_9CHLO</name>
<dbReference type="EMBL" id="JALJOR010000012">
    <property type="protein sequence ID" value="KAK9807898.1"/>
    <property type="molecule type" value="Genomic_DNA"/>
</dbReference>
<organism evidence="1 2">
    <name type="scientific">[Myrmecia] bisecta</name>
    <dbReference type="NCBI Taxonomy" id="41462"/>
    <lineage>
        <taxon>Eukaryota</taxon>
        <taxon>Viridiplantae</taxon>
        <taxon>Chlorophyta</taxon>
        <taxon>core chlorophytes</taxon>
        <taxon>Trebouxiophyceae</taxon>
        <taxon>Trebouxiales</taxon>
        <taxon>Trebouxiaceae</taxon>
        <taxon>Myrmecia</taxon>
    </lineage>
</organism>
<keyword evidence="2" id="KW-1185">Reference proteome</keyword>
<dbReference type="Proteomes" id="UP001489004">
    <property type="component" value="Unassembled WGS sequence"/>
</dbReference>